<feature type="transmembrane region" description="Helical" evidence="1">
    <location>
        <begin position="97"/>
        <end position="123"/>
    </location>
</feature>
<feature type="transmembrane region" description="Helical" evidence="1">
    <location>
        <begin position="57"/>
        <end position="76"/>
    </location>
</feature>
<keyword evidence="3" id="KW-1185">Reference proteome</keyword>
<evidence type="ECO:0000256" key="1">
    <source>
        <dbReference type="SAM" id="Phobius"/>
    </source>
</evidence>
<keyword evidence="1" id="KW-0812">Transmembrane</keyword>
<name>A0A941F5W6_9BACT</name>
<dbReference type="RefSeq" id="WP_212191984.1">
    <property type="nucleotide sequence ID" value="NZ_JAGTAR010000025.1"/>
</dbReference>
<feature type="transmembrane region" description="Helical" evidence="1">
    <location>
        <begin position="143"/>
        <end position="163"/>
    </location>
</feature>
<accession>A0A941F5W6</accession>
<organism evidence="2 3">
    <name type="scientific">Carboxylicivirga sediminis</name>
    <dbReference type="NCBI Taxonomy" id="2006564"/>
    <lineage>
        <taxon>Bacteria</taxon>
        <taxon>Pseudomonadati</taxon>
        <taxon>Bacteroidota</taxon>
        <taxon>Bacteroidia</taxon>
        <taxon>Marinilabiliales</taxon>
        <taxon>Marinilabiliaceae</taxon>
        <taxon>Carboxylicivirga</taxon>
    </lineage>
</organism>
<feature type="transmembrane region" description="Helical" evidence="1">
    <location>
        <begin position="21"/>
        <end position="37"/>
    </location>
</feature>
<protein>
    <submittedName>
        <fullName evidence="2">Uncharacterized protein</fullName>
    </submittedName>
</protein>
<sequence length="241" mass="27689">MRNYFTFELHLLTTWRTAINFIILFILFLFLSLLQLWSGSNDHLSDSTLAQHIGKRAMTSTLTGLFFTLFIIQMVSHLTNSGYYRSLLSFGLSRPKLFLHCQFQITFYLLLILFINYIAASIAGIFFDIRPWQLVLHLNFNSFTAHCLFLFALGNIGLLIGFFRPGNIMVLPFLFYWLIESWLVGYANKGMDTTLFSYTPLAGLKLIIGDTILSTTSLIIISFYVCSTLLILHQSILKKSF</sequence>
<keyword evidence="1" id="KW-0472">Membrane</keyword>
<comment type="caution">
    <text evidence="2">The sequence shown here is derived from an EMBL/GenBank/DDBJ whole genome shotgun (WGS) entry which is preliminary data.</text>
</comment>
<dbReference type="AlphaFoldDB" id="A0A941F5W6"/>
<evidence type="ECO:0000313" key="3">
    <source>
        <dbReference type="Proteomes" id="UP000679220"/>
    </source>
</evidence>
<gene>
    <name evidence="2" type="ORF">KDU71_15395</name>
</gene>
<proteinExistence type="predicted"/>
<evidence type="ECO:0000313" key="2">
    <source>
        <dbReference type="EMBL" id="MBR8536957.1"/>
    </source>
</evidence>
<reference evidence="2" key="2">
    <citation type="submission" date="2021-04" db="EMBL/GenBank/DDBJ databases">
        <authorList>
            <person name="Zhang T."/>
            <person name="Zhang Y."/>
            <person name="Lu D."/>
            <person name="Zuo D."/>
            <person name="Du Z."/>
        </authorList>
    </citation>
    <scope>NUCLEOTIDE SEQUENCE</scope>
    <source>
        <strain evidence="2">JR1</strain>
    </source>
</reference>
<feature type="transmembrane region" description="Helical" evidence="1">
    <location>
        <begin position="207"/>
        <end position="232"/>
    </location>
</feature>
<keyword evidence="1" id="KW-1133">Transmembrane helix</keyword>
<reference evidence="2" key="1">
    <citation type="journal article" date="2018" name="Int. J. Syst. Evol. Microbiol.">
        <title>Carboxylicivirga sediminis sp. nov., isolated from coastal sediment.</title>
        <authorList>
            <person name="Wang F.Q."/>
            <person name="Ren L.H."/>
            <person name="Zou R.J."/>
            <person name="Sun Y.Z."/>
            <person name="Liu X.J."/>
            <person name="Jiang F."/>
            <person name="Liu L.J."/>
        </authorList>
    </citation>
    <scope>NUCLEOTIDE SEQUENCE</scope>
    <source>
        <strain evidence="2">JR1</strain>
    </source>
</reference>
<dbReference type="Proteomes" id="UP000679220">
    <property type="component" value="Unassembled WGS sequence"/>
</dbReference>
<dbReference type="EMBL" id="JAGTAR010000025">
    <property type="protein sequence ID" value="MBR8536957.1"/>
    <property type="molecule type" value="Genomic_DNA"/>
</dbReference>
<feature type="transmembrane region" description="Helical" evidence="1">
    <location>
        <begin position="170"/>
        <end position="187"/>
    </location>
</feature>